<feature type="compositionally biased region" description="Basic and acidic residues" evidence="4">
    <location>
        <begin position="286"/>
        <end position="302"/>
    </location>
</feature>
<keyword evidence="6" id="KW-1185">Reference proteome</keyword>
<evidence type="ECO:0000256" key="3">
    <source>
        <dbReference type="ARBA" id="ARBA00022917"/>
    </source>
</evidence>
<dbReference type="GO" id="GO:0032790">
    <property type="term" value="P:ribosome disassembly"/>
    <property type="evidence" value="ECO:0007669"/>
    <property type="project" value="TreeGrafter"/>
</dbReference>
<dbReference type="GO" id="GO:0005739">
    <property type="term" value="C:mitochondrion"/>
    <property type="evidence" value="ECO:0007669"/>
    <property type="project" value="TreeGrafter"/>
</dbReference>
<dbReference type="GO" id="GO:0003743">
    <property type="term" value="F:translation initiation factor activity"/>
    <property type="evidence" value="ECO:0007669"/>
    <property type="project" value="UniProtKB-KW"/>
</dbReference>
<feature type="region of interest" description="Disordered" evidence="4">
    <location>
        <begin position="276"/>
        <end position="302"/>
    </location>
</feature>
<feature type="region of interest" description="Disordered" evidence="4">
    <location>
        <begin position="62"/>
        <end position="91"/>
    </location>
</feature>
<dbReference type="InterPro" id="IPR036788">
    <property type="entry name" value="T_IF-3_C_sf"/>
</dbReference>
<evidence type="ECO:0000256" key="1">
    <source>
        <dbReference type="ARBA" id="ARBA00005439"/>
    </source>
</evidence>
<evidence type="ECO:0008006" key="7">
    <source>
        <dbReference type="Google" id="ProtNLM"/>
    </source>
</evidence>
<protein>
    <recommendedName>
        <fullName evidence="7">Translation initiation factor IF-3</fullName>
    </recommendedName>
</protein>
<dbReference type="Gene3D" id="3.30.110.10">
    <property type="entry name" value="Translation initiation factor 3 (IF-3), C-terminal domain"/>
    <property type="match status" value="1"/>
</dbReference>
<dbReference type="EMBL" id="JBANMG010000006">
    <property type="protein sequence ID" value="KAK6951815.1"/>
    <property type="molecule type" value="Genomic_DNA"/>
</dbReference>
<organism evidence="5 6">
    <name type="scientific">Daldinia eschscholtzii</name>
    <dbReference type="NCBI Taxonomy" id="292717"/>
    <lineage>
        <taxon>Eukaryota</taxon>
        <taxon>Fungi</taxon>
        <taxon>Dikarya</taxon>
        <taxon>Ascomycota</taxon>
        <taxon>Pezizomycotina</taxon>
        <taxon>Sordariomycetes</taxon>
        <taxon>Xylariomycetidae</taxon>
        <taxon>Xylariales</taxon>
        <taxon>Hypoxylaceae</taxon>
        <taxon>Daldinia</taxon>
    </lineage>
</organism>
<dbReference type="PANTHER" id="PTHR10938">
    <property type="entry name" value="TRANSLATION INITIATION FACTOR IF-3"/>
    <property type="match status" value="1"/>
</dbReference>
<dbReference type="SUPFAM" id="SSF55200">
    <property type="entry name" value="Translation initiation factor IF3, C-terminal domain"/>
    <property type="match status" value="1"/>
</dbReference>
<sequence length="302" mass="33441">MAHLACSSPARALHRVLVSNLPPRTPSYLYLIPPRLFFSFSSSSSSSSSFSSRRLLRNSRNATNSLSPAPAPGHARTLSTTRPLRRIDPLQKYPSNENIPYDYVRVVGQVIPEEEGGSTLGPAQPIDSVLRTLDRKTHALIMVAPPPAAADPDTLDASAAICRIIDKAAAKAAAIEAEQRARRKAIDTKELEFSWGISPHDLGHKLRRLRQFLDQGLSVEVILARKRGGKPVPVETAEEVLKAVRAALKDVEGAKESRKMDGKVGGIVRLYFEGPSEKKKAKKKKEKEEKEREREREDREDE</sequence>
<gene>
    <name evidence="5" type="ORF">Daesc_006340</name>
</gene>
<evidence type="ECO:0000256" key="4">
    <source>
        <dbReference type="SAM" id="MobiDB-lite"/>
    </source>
</evidence>
<proteinExistence type="inferred from homology"/>
<evidence type="ECO:0000313" key="6">
    <source>
        <dbReference type="Proteomes" id="UP001369815"/>
    </source>
</evidence>
<comment type="similarity">
    <text evidence="1">Belongs to the IF-3 family.</text>
</comment>
<dbReference type="AlphaFoldDB" id="A0AAX6MGT2"/>
<comment type="caution">
    <text evidence="5">The sequence shown here is derived from an EMBL/GenBank/DDBJ whole genome shotgun (WGS) entry which is preliminary data.</text>
</comment>
<reference evidence="5 6" key="1">
    <citation type="journal article" date="2024" name="Front Chem Biol">
        <title>Unveiling the potential of Daldinia eschscholtzii MFLUCC 19-0629 through bioactivity and bioinformatics studies for enhanced sustainable agriculture production.</title>
        <authorList>
            <person name="Brooks S."/>
            <person name="Weaver J.A."/>
            <person name="Klomchit A."/>
            <person name="Alharthi S.A."/>
            <person name="Onlamun T."/>
            <person name="Nurani R."/>
            <person name="Vong T.K."/>
            <person name="Alberti F."/>
            <person name="Greco C."/>
        </authorList>
    </citation>
    <scope>NUCLEOTIDE SEQUENCE [LARGE SCALE GENOMIC DNA]</scope>
    <source>
        <strain evidence="5">MFLUCC 19-0629</strain>
    </source>
</reference>
<name>A0AAX6MGT2_9PEZI</name>
<evidence type="ECO:0000256" key="2">
    <source>
        <dbReference type="ARBA" id="ARBA00022540"/>
    </source>
</evidence>
<accession>A0AAX6MGT2</accession>
<dbReference type="GO" id="GO:0043022">
    <property type="term" value="F:ribosome binding"/>
    <property type="evidence" value="ECO:0007669"/>
    <property type="project" value="TreeGrafter"/>
</dbReference>
<dbReference type="Proteomes" id="UP001369815">
    <property type="component" value="Unassembled WGS sequence"/>
</dbReference>
<dbReference type="PANTHER" id="PTHR10938:SF0">
    <property type="entry name" value="TRANSLATION INITIATION FACTOR IF-3, MITOCHONDRIAL"/>
    <property type="match status" value="1"/>
</dbReference>
<dbReference type="InterPro" id="IPR001288">
    <property type="entry name" value="Translation_initiation_fac_3"/>
</dbReference>
<keyword evidence="3" id="KW-0648">Protein biosynthesis</keyword>
<dbReference type="GO" id="GO:0070124">
    <property type="term" value="P:mitochondrial translational initiation"/>
    <property type="evidence" value="ECO:0007669"/>
    <property type="project" value="TreeGrafter"/>
</dbReference>
<keyword evidence="2" id="KW-0396">Initiation factor</keyword>
<evidence type="ECO:0000313" key="5">
    <source>
        <dbReference type="EMBL" id="KAK6951815.1"/>
    </source>
</evidence>